<feature type="compositionally biased region" description="Polar residues" evidence="1">
    <location>
        <begin position="426"/>
        <end position="435"/>
    </location>
</feature>
<proteinExistence type="predicted"/>
<dbReference type="GO" id="GO:0003682">
    <property type="term" value="F:chromatin binding"/>
    <property type="evidence" value="ECO:0007669"/>
    <property type="project" value="TreeGrafter"/>
</dbReference>
<accession>A0A3S5AC04</accession>
<dbReference type="GO" id="GO:0005634">
    <property type="term" value="C:nucleus"/>
    <property type="evidence" value="ECO:0007669"/>
    <property type="project" value="TreeGrafter"/>
</dbReference>
<feature type="compositionally biased region" description="Polar residues" evidence="1">
    <location>
        <begin position="376"/>
        <end position="398"/>
    </location>
</feature>
<feature type="compositionally biased region" description="Acidic residues" evidence="1">
    <location>
        <begin position="110"/>
        <end position="127"/>
    </location>
</feature>
<dbReference type="SMART" id="SM00454">
    <property type="entry name" value="SAM"/>
    <property type="match status" value="1"/>
</dbReference>
<feature type="region of interest" description="Disordered" evidence="1">
    <location>
        <begin position="376"/>
        <end position="435"/>
    </location>
</feature>
<feature type="compositionally biased region" description="Basic residues" evidence="1">
    <location>
        <begin position="562"/>
        <end position="582"/>
    </location>
</feature>
<dbReference type="PANTHER" id="PTHR12247">
    <property type="entry name" value="POLYCOMB GROUP PROTEIN"/>
    <property type="match status" value="1"/>
</dbReference>
<dbReference type="AlphaFoldDB" id="A0A3S5AC04"/>
<dbReference type="CDD" id="cd09509">
    <property type="entry name" value="SAM_Polycomb"/>
    <property type="match status" value="1"/>
</dbReference>
<dbReference type="InterPro" id="IPR013761">
    <property type="entry name" value="SAM/pointed_sf"/>
</dbReference>
<evidence type="ECO:0000313" key="4">
    <source>
        <dbReference type="Proteomes" id="UP000784294"/>
    </source>
</evidence>
<comment type="caution">
    <text evidence="3">The sequence shown here is derived from an EMBL/GenBank/DDBJ whole genome shotgun (WGS) entry which is preliminary data.</text>
</comment>
<protein>
    <recommendedName>
        <fullName evidence="2">SAM domain-containing protein</fullName>
    </recommendedName>
</protein>
<feature type="compositionally biased region" description="Low complexity" evidence="1">
    <location>
        <begin position="83"/>
        <end position="107"/>
    </location>
</feature>
<gene>
    <name evidence="3" type="ORF">PXEA_LOCUS26418</name>
</gene>
<dbReference type="OrthoDB" id="2390104at2759"/>
<dbReference type="SUPFAM" id="SSF47769">
    <property type="entry name" value="SAM/Pointed domain"/>
    <property type="match status" value="1"/>
</dbReference>
<dbReference type="InterPro" id="IPR050548">
    <property type="entry name" value="PcG_chromatin_remod_factors"/>
</dbReference>
<sequence length="881" mass="94614">MPSSDPWLNFTSVSLPAPTSIVNSMDIPANVVNSPDSVSKSSTSHLVSPDSPKNSEVLSRLPGSQLFSQEPIPRLYTSSAHNSSGHSFPSPSSNSPSTSSSSTSSSLSDREDEDYDGEGDDDEDDSEKFETKGSVNSGSARCTRSTECQAADLRPAIHAKNSKSLSSSNPENSTGSLQSKLDEFGRLNVVKSRSRHPSGESTCSGSSRKASSLDGDSHPSCRAPVASTSKKTNRDLDANLQLKSPLMHDDRLQLPNMVRTRYCGRYLRRTREGRHHKKSSRLRFDGDDDKDKENHMVHVSTSALDAKRVLPWCTLSEPNRHHIETEITPLIHYGPGERLLLAHCVDGYVIYESNQPFPVKNAMSLVEACLKQSTPISDSSYSEASSKQINNSETSLKNSRGDFISKGNRQPSGDNLQDEQKLRPQSCVNDQHPPTYTSASIILTADGPSPQLSDNLPCETRLLSSTPFEIEDDQTQNRLHSYNRATPVAPSGLPFSPPMSNTSGEEPLTHSSGKDGQASASFPRPIVATSQSSDLEPPFHGDANSPPSVSHDDKQVALGLGKKTKSQKHIRRREHKRSRSRSRTLGSPVPEDRSSSGDSEKQGADYTTSSASRDSLSSIGNINSIRSDSPKNVDLEAKLVLQNPTVSVNSSQSIESSSSDLLFAKPSLFEPAKSVPVQPIPLAPGHLASQPSPSPLSSSNLTAVSTKANVQLHSTTSTSFSTCTSEPIFRSLDQHSLRPPPLVDSAGYRISRMITPLSQASRPLQLGSLCGMTPGCSGPCPPGMLGSSHPQATVLMTSSASLPPGPIASWSVGDVATFVSNTPGCVAYAAAFLTNEIDGEALLLLAEDQFIVPPIGMKVGPALKLSARLEEVRRDQDRAHI</sequence>
<reference evidence="3" key="1">
    <citation type="submission" date="2018-11" db="EMBL/GenBank/DDBJ databases">
        <authorList>
            <consortium name="Pathogen Informatics"/>
        </authorList>
    </citation>
    <scope>NUCLEOTIDE SEQUENCE</scope>
</reference>
<dbReference type="Proteomes" id="UP000784294">
    <property type="component" value="Unassembled WGS sequence"/>
</dbReference>
<feature type="compositionally biased region" description="Basic and acidic residues" evidence="1">
    <location>
        <begin position="590"/>
        <end position="603"/>
    </location>
</feature>
<feature type="compositionally biased region" description="Low complexity" evidence="1">
    <location>
        <begin position="609"/>
        <end position="618"/>
    </location>
</feature>
<feature type="compositionally biased region" description="Low complexity" evidence="1">
    <location>
        <begin position="37"/>
        <end position="48"/>
    </location>
</feature>
<keyword evidence="4" id="KW-1185">Reference proteome</keyword>
<feature type="compositionally biased region" description="Polar residues" evidence="1">
    <location>
        <begin position="199"/>
        <end position="210"/>
    </location>
</feature>
<feature type="compositionally biased region" description="Polar residues" evidence="1">
    <location>
        <begin position="133"/>
        <end position="148"/>
    </location>
</feature>
<evidence type="ECO:0000256" key="1">
    <source>
        <dbReference type="SAM" id="MobiDB-lite"/>
    </source>
</evidence>
<dbReference type="InterPro" id="IPR001660">
    <property type="entry name" value="SAM"/>
</dbReference>
<dbReference type="PROSITE" id="PS50105">
    <property type="entry name" value="SAM_DOMAIN"/>
    <property type="match status" value="1"/>
</dbReference>
<dbReference type="GO" id="GO:0042393">
    <property type="term" value="F:histone binding"/>
    <property type="evidence" value="ECO:0007669"/>
    <property type="project" value="TreeGrafter"/>
</dbReference>
<feature type="domain" description="SAM" evidence="2">
    <location>
        <begin position="810"/>
        <end position="857"/>
    </location>
</feature>
<dbReference type="GO" id="GO:0045892">
    <property type="term" value="P:negative regulation of DNA-templated transcription"/>
    <property type="evidence" value="ECO:0007669"/>
    <property type="project" value="TreeGrafter"/>
</dbReference>
<feature type="region of interest" description="Disordered" evidence="1">
    <location>
        <begin position="27"/>
        <end position="235"/>
    </location>
</feature>
<feature type="compositionally biased region" description="Low complexity" evidence="1">
    <location>
        <begin position="162"/>
        <end position="176"/>
    </location>
</feature>
<organism evidence="3 4">
    <name type="scientific">Protopolystoma xenopodis</name>
    <dbReference type="NCBI Taxonomy" id="117903"/>
    <lineage>
        <taxon>Eukaryota</taxon>
        <taxon>Metazoa</taxon>
        <taxon>Spiralia</taxon>
        <taxon>Lophotrochozoa</taxon>
        <taxon>Platyhelminthes</taxon>
        <taxon>Monogenea</taxon>
        <taxon>Polyopisthocotylea</taxon>
        <taxon>Polystomatidea</taxon>
        <taxon>Polystomatidae</taxon>
        <taxon>Protopolystoma</taxon>
    </lineage>
</organism>
<dbReference type="EMBL" id="CAAALY010244969">
    <property type="protein sequence ID" value="VEL32978.1"/>
    <property type="molecule type" value="Genomic_DNA"/>
</dbReference>
<name>A0A3S5AC04_9PLAT</name>
<dbReference type="PANTHER" id="PTHR12247:SF131">
    <property type="entry name" value="LD05287P"/>
    <property type="match status" value="1"/>
</dbReference>
<evidence type="ECO:0000259" key="2">
    <source>
        <dbReference type="PROSITE" id="PS50105"/>
    </source>
</evidence>
<dbReference type="Gene3D" id="1.10.150.50">
    <property type="entry name" value="Transcription Factor, Ets-1"/>
    <property type="match status" value="1"/>
</dbReference>
<feature type="region of interest" description="Disordered" evidence="1">
    <location>
        <begin position="484"/>
        <end position="629"/>
    </location>
</feature>
<evidence type="ECO:0000313" key="3">
    <source>
        <dbReference type="EMBL" id="VEL32978.1"/>
    </source>
</evidence>